<proteinExistence type="predicted"/>
<accession>A0A9N7VXK7</accession>
<feature type="non-terminal residue" evidence="2">
    <location>
        <position position="1"/>
    </location>
</feature>
<evidence type="ECO:0000313" key="2">
    <source>
        <dbReference type="EMBL" id="CAB1456266.1"/>
    </source>
</evidence>
<dbReference type="AlphaFoldDB" id="A0A9N7VXK7"/>
<dbReference type="Proteomes" id="UP001153269">
    <property type="component" value="Unassembled WGS sequence"/>
</dbReference>
<reference evidence="2" key="1">
    <citation type="submission" date="2020-03" db="EMBL/GenBank/DDBJ databases">
        <authorList>
            <person name="Weist P."/>
        </authorList>
    </citation>
    <scope>NUCLEOTIDE SEQUENCE</scope>
</reference>
<dbReference type="EMBL" id="CADEAL010004291">
    <property type="protein sequence ID" value="CAB1456266.1"/>
    <property type="molecule type" value="Genomic_DNA"/>
</dbReference>
<comment type="caution">
    <text evidence="2">The sequence shown here is derived from an EMBL/GenBank/DDBJ whole genome shotgun (WGS) entry which is preliminary data.</text>
</comment>
<feature type="compositionally biased region" description="Low complexity" evidence="1">
    <location>
        <begin position="35"/>
        <end position="46"/>
    </location>
</feature>
<protein>
    <submittedName>
        <fullName evidence="2">Uncharacterized protein</fullName>
    </submittedName>
</protein>
<feature type="region of interest" description="Disordered" evidence="1">
    <location>
        <begin position="1"/>
        <end position="55"/>
    </location>
</feature>
<sequence length="163" mass="17633">SDLSGRSSSRSGGEELEEKRSWRRRDATWGERENGAIAIGNAEAGNSMRSQPTGSSHVTMFMEEHSLKLRPALPEVTPSIHAANFLQRHSSSCSWERQSGRLVSKLALMVNGAAASGQVSQPNKILIGKLLGNSLILPEGREIVFRLAVNTDGGDMIFSADTK</sequence>
<gene>
    <name evidence="2" type="ORF">PLEPLA_LOCUS44050</name>
</gene>
<feature type="compositionally biased region" description="Low complexity" evidence="1">
    <location>
        <begin position="1"/>
        <end position="11"/>
    </location>
</feature>
<evidence type="ECO:0000256" key="1">
    <source>
        <dbReference type="SAM" id="MobiDB-lite"/>
    </source>
</evidence>
<feature type="compositionally biased region" description="Basic and acidic residues" evidence="1">
    <location>
        <begin position="17"/>
        <end position="34"/>
    </location>
</feature>
<keyword evidence="3" id="KW-1185">Reference proteome</keyword>
<evidence type="ECO:0000313" key="3">
    <source>
        <dbReference type="Proteomes" id="UP001153269"/>
    </source>
</evidence>
<organism evidence="2 3">
    <name type="scientific">Pleuronectes platessa</name>
    <name type="common">European plaice</name>
    <dbReference type="NCBI Taxonomy" id="8262"/>
    <lineage>
        <taxon>Eukaryota</taxon>
        <taxon>Metazoa</taxon>
        <taxon>Chordata</taxon>
        <taxon>Craniata</taxon>
        <taxon>Vertebrata</taxon>
        <taxon>Euteleostomi</taxon>
        <taxon>Actinopterygii</taxon>
        <taxon>Neopterygii</taxon>
        <taxon>Teleostei</taxon>
        <taxon>Neoteleostei</taxon>
        <taxon>Acanthomorphata</taxon>
        <taxon>Carangaria</taxon>
        <taxon>Pleuronectiformes</taxon>
        <taxon>Pleuronectoidei</taxon>
        <taxon>Pleuronectidae</taxon>
        <taxon>Pleuronectes</taxon>
    </lineage>
</organism>
<name>A0A9N7VXK7_PLEPL</name>